<evidence type="ECO:0000313" key="1">
    <source>
        <dbReference type="EMBL" id="BAL56523.1"/>
    </source>
</evidence>
<reference evidence="1" key="1">
    <citation type="journal article" date="2005" name="Environ. Microbiol.">
        <title>Genetic and functional properties of uncultivated thermophilic crenarchaeotes from a subsurface gold mine as revealed by analysis of genome fragments.</title>
        <authorList>
            <person name="Nunoura T."/>
            <person name="Hirayama H."/>
            <person name="Takami H."/>
            <person name="Oida H."/>
            <person name="Nishi S."/>
            <person name="Shimamura S."/>
            <person name="Suzuki Y."/>
            <person name="Inagaki F."/>
            <person name="Takai K."/>
            <person name="Nealson K.H."/>
            <person name="Horikoshi K."/>
        </authorList>
    </citation>
    <scope>NUCLEOTIDE SEQUENCE</scope>
</reference>
<gene>
    <name evidence="1" type="ORF">HGMM_F40B03C11</name>
</gene>
<sequence length="204" mass="21428">MGTGYSGTAAPPEGLIVQGLTGLGTPTPAHQLHVVGDVRFVGDFINQEITGQNASAVQSIPYNAIAAPISGTTVSITIPDGSGPPHSGVLITGFARIVNNTTMTGTLALAGYFLVLRRAEDPTFTVNPTFLTYGSGICALRFPNGLGSGTLGFNMSTSLSYVDLNLSPGVTYYYRLELYGNHVNVNGGTLDVYERNLSVLQIKR</sequence>
<name>H5SK37_9BACT</name>
<dbReference type="AlphaFoldDB" id="H5SK37"/>
<accession>H5SK37</accession>
<reference evidence="1" key="2">
    <citation type="journal article" date="2012" name="PLoS ONE">
        <title>A Deeply Branching Thermophilic Bacterium with an Ancient Acetyl-CoA Pathway Dominates a Subsurface Ecosystem.</title>
        <authorList>
            <person name="Takami H."/>
            <person name="Noguchi H."/>
            <person name="Takaki Y."/>
            <person name="Uchiyama I."/>
            <person name="Toyoda A."/>
            <person name="Nishi S."/>
            <person name="Chee G.-J."/>
            <person name="Arai W."/>
            <person name="Nunoura T."/>
            <person name="Itoh T."/>
            <person name="Hattori M."/>
            <person name="Takai K."/>
        </authorList>
    </citation>
    <scope>NUCLEOTIDE SEQUENCE</scope>
</reference>
<protein>
    <submittedName>
        <fullName evidence="1">Uncharacterized protein</fullName>
    </submittedName>
</protein>
<dbReference type="EMBL" id="AP011750">
    <property type="protein sequence ID" value="BAL56523.1"/>
    <property type="molecule type" value="Genomic_DNA"/>
</dbReference>
<organism evidence="1">
    <name type="scientific">uncultured Bacteroidota bacterium</name>
    <dbReference type="NCBI Taxonomy" id="152509"/>
    <lineage>
        <taxon>Bacteria</taxon>
        <taxon>Pseudomonadati</taxon>
        <taxon>Bacteroidota</taxon>
        <taxon>environmental samples</taxon>
    </lineage>
</organism>
<proteinExistence type="predicted"/>